<dbReference type="AlphaFoldDB" id="A0A7J0DNS0"/>
<name>A0A7J0DNS0_9ERIC</name>
<accession>A0A7J0DNS0</accession>
<sequence>MVSDNHQFFPKLPPQPSLAVSFAGFEDDAMKLFQTIKETSEFGCAKGNRRRSLLSFLLDVHLIRAAEVKKAIEWIMCNIDGPYAADSVGAVAAEAQETDSQGGSFMKYSPQRNAARMPSLNDSLSPSNISKNFR</sequence>
<organism evidence="2 3">
    <name type="scientific">Actinidia rufa</name>
    <dbReference type="NCBI Taxonomy" id="165716"/>
    <lineage>
        <taxon>Eukaryota</taxon>
        <taxon>Viridiplantae</taxon>
        <taxon>Streptophyta</taxon>
        <taxon>Embryophyta</taxon>
        <taxon>Tracheophyta</taxon>
        <taxon>Spermatophyta</taxon>
        <taxon>Magnoliopsida</taxon>
        <taxon>eudicotyledons</taxon>
        <taxon>Gunneridae</taxon>
        <taxon>Pentapetalae</taxon>
        <taxon>asterids</taxon>
        <taxon>Ericales</taxon>
        <taxon>Actinidiaceae</taxon>
        <taxon>Actinidia</taxon>
    </lineage>
</organism>
<evidence type="ECO:0000313" key="3">
    <source>
        <dbReference type="Proteomes" id="UP000585474"/>
    </source>
</evidence>
<dbReference type="Proteomes" id="UP000585474">
    <property type="component" value="Unassembled WGS sequence"/>
</dbReference>
<protein>
    <submittedName>
        <fullName evidence="2">Similar to VPS54</fullName>
    </submittedName>
</protein>
<evidence type="ECO:0000256" key="1">
    <source>
        <dbReference type="SAM" id="MobiDB-lite"/>
    </source>
</evidence>
<comment type="caution">
    <text evidence="2">The sequence shown here is derived from an EMBL/GenBank/DDBJ whole genome shotgun (WGS) entry which is preliminary data.</text>
</comment>
<reference evidence="3" key="1">
    <citation type="submission" date="2019-07" db="EMBL/GenBank/DDBJ databases">
        <title>De Novo Assembly of kiwifruit Actinidia rufa.</title>
        <authorList>
            <person name="Sugita-Konishi S."/>
            <person name="Sato K."/>
            <person name="Mori E."/>
            <person name="Abe Y."/>
            <person name="Kisaki G."/>
            <person name="Hamano K."/>
            <person name="Suezawa K."/>
            <person name="Otani M."/>
            <person name="Fukuda T."/>
            <person name="Manabe T."/>
            <person name="Gomi K."/>
            <person name="Tabuchi M."/>
            <person name="Akimitsu K."/>
            <person name="Kataoka I."/>
        </authorList>
    </citation>
    <scope>NUCLEOTIDE SEQUENCE [LARGE SCALE GENOMIC DNA]</scope>
    <source>
        <strain evidence="3">cv. Fuchu</strain>
    </source>
</reference>
<keyword evidence="3" id="KW-1185">Reference proteome</keyword>
<gene>
    <name evidence="2" type="ORF">Acr_00g0056520</name>
</gene>
<feature type="compositionally biased region" description="Polar residues" evidence="1">
    <location>
        <begin position="120"/>
        <end position="134"/>
    </location>
</feature>
<evidence type="ECO:0000313" key="2">
    <source>
        <dbReference type="EMBL" id="GFS38255.1"/>
    </source>
</evidence>
<dbReference type="EMBL" id="BJWL01000305">
    <property type="protein sequence ID" value="GFS38255.1"/>
    <property type="molecule type" value="Genomic_DNA"/>
</dbReference>
<feature type="region of interest" description="Disordered" evidence="1">
    <location>
        <begin position="114"/>
        <end position="134"/>
    </location>
</feature>
<proteinExistence type="predicted"/>